<dbReference type="RefSeq" id="WP_139757302.1">
    <property type="nucleotide sequence ID" value="NZ_CP039852.1"/>
</dbReference>
<dbReference type="InterPro" id="IPR000182">
    <property type="entry name" value="GNAT_dom"/>
</dbReference>
<dbReference type="Gene3D" id="3.40.630.30">
    <property type="match status" value="1"/>
</dbReference>
<organism evidence="2 3">
    <name type="scientific">Salinimonas iocasae</name>
    <dbReference type="NCBI Taxonomy" id="2572577"/>
    <lineage>
        <taxon>Bacteria</taxon>
        <taxon>Pseudomonadati</taxon>
        <taxon>Pseudomonadota</taxon>
        <taxon>Gammaproteobacteria</taxon>
        <taxon>Alteromonadales</taxon>
        <taxon>Alteromonadaceae</taxon>
        <taxon>Alteromonas/Salinimonas group</taxon>
        <taxon>Salinimonas</taxon>
    </lineage>
</organism>
<dbReference type="EMBL" id="CP039852">
    <property type="protein sequence ID" value="QCZ94565.1"/>
    <property type="molecule type" value="Genomic_DNA"/>
</dbReference>
<keyword evidence="3" id="KW-1185">Reference proteome</keyword>
<name>A0A5B7YG92_9ALTE</name>
<proteinExistence type="predicted"/>
<evidence type="ECO:0000313" key="3">
    <source>
        <dbReference type="Proteomes" id="UP000304912"/>
    </source>
</evidence>
<dbReference type="Pfam" id="PF13673">
    <property type="entry name" value="Acetyltransf_10"/>
    <property type="match status" value="1"/>
</dbReference>
<dbReference type="Proteomes" id="UP000304912">
    <property type="component" value="Chromosome"/>
</dbReference>
<dbReference type="InterPro" id="IPR016181">
    <property type="entry name" value="Acyl_CoA_acyltransferase"/>
</dbReference>
<dbReference type="SUPFAM" id="SSF55729">
    <property type="entry name" value="Acyl-CoA N-acyltransferases (Nat)"/>
    <property type="match status" value="1"/>
</dbReference>
<sequence length="146" mass="16588">MQWQWAKLEALGATDVHAMYQLRQNVFILEQTCLYPDIDELDEKAWHLLGWQGSKLTAYARLLAPGIKYPEPAMGRVLISMQARGQQLGRKLVSEALTYSQTTFSTSAMRISAQLHLAAFYESFGFVTEGDAYDEDGIPHIEMSRR</sequence>
<dbReference type="GO" id="GO:0016747">
    <property type="term" value="F:acyltransferase activity, transferring groups other than amino-acyl groups"/>
    <property type="evidence" value="ECO:0007669"/>
    <property type="project" value="InterPro"/>
</dbReference>
<dbReference type="PROSITE" id="PS51186">
    <property type="entry name" value="GNAT"/>
    <property type="match status" value="1"/>
</dbReference>
<reference evidence="2 3" key="1">
    <citation type="submission" date="2019-04" db="EMBL/GenBank/DDBJ databases">
        <title>Salinimonas iocasae sp. nov., a halophilic bacterium isolated from the outer tube casing of tubeworms in Okinawa Trough.</title>
        <authorList>
            <person name="Zhang H."/>
            <person name="Wang H."/>
            <person name="Li C."/>
        </authorList>
    </citation>
    <scope>NUCLEOTIDE SEQUENCE [LARGE SCALE GENOMIC DNA]</scope>
    <source>
        <strain evidence="2 3">KX18D6</strain>
    </source>
</reference>
<keyword evidence="2" id="KW-0808">Transferase</keyword>
<feature type="domain" description="N-acetyltransferase" evidence="1">
    <location>
        <begin position="6"/>
        <end position="146"/>
    </location>
</feature>
<dbReference type="KEGG" id="salk:FBQ74_14300"/>
<evidence type="ECO:0000259" key="1">
    <source>
        <dbReference type="PROSITE" id="PS51186"/>
    </source>
</evidence>
<accession>A0A5B7YG92</accession>
<evidence type="ECO:0000313" key="2">
    <source>
        <dbReference type="EMBL" id="QCZ94565.1"/>
    </source>
</evidence>
<protein>
    <submittedName>
        <fullName evidence="2">GNAT family N-acetyltransferase</fullName>
    </submittedName>
</protein>
<dbReference type="AlphaFoldDB" id="A0A5B7YG92"/>
<gene>
    <name evidence="2" type="ORF">FBQ74_14300</name>
</gene>
<dbReference type="OrthoDB" id="9796171at2"/>